<gene>
    <name evidence="3" type="ORF">MELLADRAFT_76784</name>
</gene>
<dbReference type="InterPro" id="IPR041698">
    <property type="entry name" value="Methyltransf_25"/>
</dbReference>
<dbReference type="AlphaFoldDB" id="F4R9P7"/>
<dbReference type="EMBL" id="GL883093">
    <property type="protein sequence ID" value="EGG11017.1"/>
    <property type="molecule type" value="Genomic_DNA"/>
</dbReference>
<dbReference type="KEGG" id="mlr:MELLADRAFT_76784"/>
<reference evidence="4" key="1">
    <citation type="journal article" date="2011" name="Proc. Natl. Acad. Sci. U.S.A.">
        <title>Obligate biotrophy features unraveled by the genomic analysis of rust fungi.</title>
        <authorList>
            <person name="Duplessis S."/>
            <person name="Cuomo C.A."/>
            <person name="Lin Y.-C."/>
            <person name="Aerts A."/>
            <person name="Tisserant E."/>
            <person name="Veneault-Fourrey C."/>
            <person name="Joly D.L."/>
            <person name="Hacquard S."/>
            <person name="Amselem J."/>
            <person name="Cantarel B.L."/>
            <person name="Chiu R."/>
            <person name="Coutinho P.M."/>
            <person name="Feau N."/>
            <person name="Field M."/>
            <person name="Frey P."/>
            <person name="Gelhaye E."/>
            <person name="Goldberg J."/>
            <person name="Grabherr M.G."/>
            <person name="Kodira C.D."/>
            <person name="Kohler A."/>
            <person name="Kuees U."/>
            <person name="Lindquist E.A."/>
            <person name="Lucas S.M."/>
            <person name="Mago R."/>
            <person name="Mauceli E."/>
            <person name="Morin E."/>
            <person name="Murat C."/>
            <person name="Pangilinan J.L."/>
            <person name="Park R."/>
            <person name="Pearson M."/>
            <person name="Quesneville H."/>
            <person name="Rouhier N."/>
            <person name="Sakthikumar S."/>
            <person name="Salamov A.A."/>
            <person name="Schmutz J."/>
            <person name="Selles B."/>
            <person name="Shapiro H."/>
            <person name="Tanguay P."/>
            <person name="Tuskan G.A."/>
            <person name="Henrissat B."/>
            <person name="Van de Peer Y."/>
            <person name="Rouze P."/>
            <person name="Ellis J.G."/>
            <person name="Dodds P.N."/>
            <person name="Schein J.E."/>
            <person name="Zhong S."/>
            <person name="Hamelin R.C."/>
            <person name="Grigoriev I.V."/>
            <person name="Szabo L.J."/>
            <person name="Martin F."/>
        </authorList>
    </citation>
    <scope>NUCLEOTIDE SEQUENCE [LARGE SCALE GENOMIC DNA]</scope>
    <source>
        <strain evidence="4">98AG31 / pathotype 3-4-7</strain>
    </source>
</reference>
<dbReference type="PANTHER" id="PTHR43591">
    <property type="entry name" value="METHYLTRANSFERASE"/>
    <property type="match status" value="1"/>
</dbReference>
<dbReference type="CDD" id="cd02440">
    <property type="entry name" value="AdoMet_MTases"/>
    <property type="match status" value="1"/>
</dbReference>
<feature type="domain" description="Methyltransferase" evidence="2">
    <location>
        <begin position="221"/>
        <end position="320"/>
    </location>
</feature>
<dbReference type="Proteomes" id="UP000001072">
    <property type="component" value="Unassembled WGS sequence"/>
</dbReference>
<dbReference type="OrthoDB" id="2013972at2759"/>
<dbReference type="Gene3D" id="3.40.50.150">
    <property type="entry name" value="Vaccinia Virus protein VP39"/>
    <property type="match status" value="1"/>
</dbReference>
<dbReference type="SUPFAM" id="SSF53335">
    <property type="entry name" value="S-adenosyl-L-methionine-dependent methyltransferases"/>
    <property type="match status" value="1"/>
</dbReference>
<dbReference type="VEuPathDB" id="FungiDB:MELLADRAFT_76784"/>
<dbReference type="HOGENOM" id="CLU_450612_0_0_1"/>
<proteinExistence type="predicted"/>
<feature type="compositionally biased region" description="Low complexity" evidence="1">
    <location>
        <begin position="63"/>
        <end position="97"/>
    </location>
</feature>
<organism evidence="4">
    <name type="scientific">Melampsora larici-populina (strain 98AG31 / pathotype 3-4-7)</name>
    <name type="common">Poplar leaf rust fungus</name>
    <dbReference type="NCBI Taxonomy" id="747676"/>
    <lineage>
        <taxon>Eukaryota</taxon>
        <taxon>Fungi</taxon>
        <taxon>Dikarya</taxon>
        <taxon>Basidiomycota</taxon>
        <taxon>Pucciniomycotina</taxon>
        <taxon>Pucciniomycetes</taxon>
        <taxon>Pucciniales</taxon>
        <taxon>Melampsoraceae</taxon>
        <taxon>Melampsora</taxon>
    </lineage>
</organism>
<evidence type="ECO:0000313" key="4">
    <source>
        <dbReference type="Proteomes" id="UP000001072"/>
    </source>
</evidence>
<dbReference type="GO" id="GO:0008168">
    <property type="term" value="F:methyltransferase activity"/>
    <property type="evidence" value="ECO:0007669"/>
    <property type="project" value="TreeGrafter"/>
</dbReference>
<dbReference type="PANTHER" id="PTHR43591:SF24">
    <property type="entry name" value="2-METHOXY-6-POLYPRENYL-1,4-BENZOQUINOL METHYLASE, MITOCHONDRIAL"/>
    <property type="match status" value="1"/>
</dbReference>
<evidence type="ECO:0000313" key="3">
    <source>
        <dbReference type="EMBL" id="EGG11017.1"/>
    </source>
</evidence>
<feature type="compositionally biased region" description="Polar residues" evidence="1">
    <location>
        <begin position="134"/>
        <end position="151"/>
    </location>
</feature>
<feature type="compositionally biased region" description="Low complexity" evidence="1">
    <location>
        <begin position="110"/>
        <end position="119"/>
    </location>
</feature>
<feature type="region of interest" description="Disordered" evidence="1">
    <location>
        <begin position="63"/>
        <end position="152"/>
    </location>
</feature>
<dbReference type="Pfam" id="PF13649">
    <property type="entry name" value="Methyltransf_25"/>
    <property type="match status" value="1"/>
</dbReference>
<dbReference type="STRING" id="747676.F4R9P7"/>
<protein>
    <recommendedName>
        <fullName evidence="2">Methyltransferase domain-containing protein</fullName>
    </recommendedName>
</protein>
<accession>F4R9P7</accession>
<evidence type="ECO:0000259" key="2">
    <source>
        <dbReference type="Pfam" id="PF13649"/>
    </source>
</evidence>
<dbReference type="InParanoid" id="F4R9P7"/>
<sequence length="606" mass="69311">MPHLQNTLESKQMTTKFHHPLKQPINPLFSAHHEEPQQQAIEVNHRSTTSFSKKQLIYQFKSTAPSSVSPTQSTSSLSPVPSPMTTISNGSILSSSSCHKTIDHKASSDPPTSTFSKPSWSKKKFSFTTTTPSHSQSAPNSKKSIQSQRKQFPTPHSYYPWFIKLENDEKHHPFDPDQIPYWLSYEPEVMDHYTLMMYASSNDPFRLPFTGPTNSELPKVILDLGCGPYGTWSHAVIQKYGDQTQTELKVIGLDICPVQSVYQNDGFHQLQFIQHDFLNYLLPFPDDTFDYIHSSFIATGVPEDKWSKLLEELLRVLKPGKKLEIIETNLNPNLKTYEILDTRFISPFPLSIIPAQLSMLDGGSSVERRRIEFEEINPTSQPEVNQNIFILENHDKEQDEKKIKKSKKSLDLNHQMNSNWNLLNHTHHLSLKVSQARGAKKPSNLSKPTPASTFTDTTSGMISKLLIERFGWNPEMDQRSFQSLKKQYQHYSSSLTSIEMKISNYRTVLKTFYNSKDLSIITTHSATERIEHIKELIDKLLLQKSETKKLFQTVRNELHNVKNRLGCEIDLGYCLGVGEKNVVTDDEKVVNVSKSIRIESFLVLKN</sequence>
<dbReference type="InterPro" id="IPR029063">
    <property type="entry name" value="SAM-dependent_MTases_sf"/>
</dbReference>
<evidence type="ECO:0000256" key="1">
    <source>
        <dbReference type="SAM" id="MobiDB-lite"/>
    </source>
</evidence>
<dbReference type="GeneID" id="18932840"/>
<keyword evidence="4" id="KW-1185">Reference proteome</keyword>
<name>F4R9P7_MELLP</name>
<dbReference type="RefSeq" id="XP_007405619.1">
    <property type="nucleotide sequence ID" value="XM_007405557.1"/>
</dbReference>
<dbReference type="eggNOG" id="ENOG502S6Z0">
    <property type="taxonomic scope" value="Eukaryota"/>
</dbReference>